<dbReference type="InterPro" id="IPR024163">
    <property type="entry name" value="Aerotolerance_reg_N"/>
</dbReference>
<dbReference type="InterPro" id="IPR011933">
    <property type="entry name" value="Double_TM_dom"/>
</dbReference>
<evidence type="ECO:0000259" key="3">
    <source>
        <dbReference type="Pfam" id="PF13709"/>
    </source>
</evidence>
<dbReference type="PANTHER" id="PTHR37464">
    <property type="entry name" value="BLL2463 PROTEIN"/>
    <property type="match status" value="1"/>
</dbReference>
<dbReference type="Pfam" id="PF07584">
    <property type="entry name" value="BatA"/>
    <property type="match status" value="1"/>
</dbReference>
<evidence type="ECO:0000256" key="1">
    <source>
        <dbReference type="SAM" id="Phobius"/>
    </source>
</evidence>
<gene>
    <name evidence="4" type="ORF">E5162_00215</name>
</gene>
<dbReference type="OrthoDB" id="9773014at2"/>
<keyword evidence="1" id="KW-0812">Transmembrane</keyword>
<feature type="transmembrane region" description="Helical" evidence="1">
    <location>
        <begin position="644"/>
        <end position="663"/>
    </location>
</feature>
<dbReference type="InterPro" id="IPR025297">
    <property type="entry name" value="DUF4159"/>
</dbReference>
<sequence>MIALGPLAFAAPLALLGLLALPLLFMVLRATPPSPSNVVFAPIRLLRQIARTPETPQTTPLWLIVLRLVLAALLVIALARPVWRPDTEAGADLPVLVVLDSGWSSASNWRAMTGEARSALERASASGRDAALILTAQANRSEEASELRFAPARESLARLAAVEPQAWAHDRGLAAERAETLFSDERAPDRVRTLWISDGIESDGSRTLSQALSARGPLIVSVPEQGNEPVALRPAEANAEGFSVTLVRPPGAPARSVEVVAVADAGQALARGEARFEDGADTASFSARVPLDLRNRLRLIRVESESSAGATQLTDDSWQRPRVGLIEPAGGEQDQPLLSDLHYAGEALAPHAEVLRSPLDALLEAEPSVLVMVDAAREDSERVSAFVEAGGVLLRFAGPRLATRGDTLLPVALRTGGRLFGGAMAWDNPQRLDHFTEDSPFAGLTLPEDVSVSRQVLAEPGPALDARVWARLEDGTPLVTAERRGEGWIVLFHVTAGPAWSDLPLSGLYPAMLRRVLSLAGRSAAGAPSQGAWQIDRALDGLGRLGEPQGRTHPIPAAAFSEAEPGPHTPPGLWQLGAASAALNVADDATELVRLPRDLPGAVVTTREGGGEIRLTGLLLTLAALLLVTDMLIALALTGRLRPARSGLGALAMAVVLLPAGAFDARAQDAAISDAEAMDRALEVRFGYVQTGNAEIDRMSRAGLTGLGQTIFNRTAIEPGEPRAIQIESDPILFYPMIYWPVTRDAEALSPNASARIEAYLQSGGLVIFDTRDAGLSGLGGTPHPGLVRILDSIDIPPLARITPDHVLGRTFYLLDDFPGRYGGGNVWVEADPDGSSRDGTSGVIIGGADWASAWATGPDGQPLAPVEGGDRQRELAHRTGVNFAMYALTGNYKADQVHIPAILDRLGQD</sequence>
<evidence type="ECO:0000313" key="5">
    <source>
        <dbReference type="Proteomes" id="UP000305451"/>
    </source>
</evidence>
<dbReference type="RefSeq" id="WP_135942951.1">
    <property type="nucleotide sequence ID" value="NZ_BMEI01000001.1"/>
</dbReference>
<dbReference type="EMBL" id="SRXV01000001">
    <property type="protein sequence ID" value="TGY93757.1"/>
    <property type="molecule type" value="Genomic_DNA"/>
</dbReference>
<dbReference type="Pfam" id="PF13709">
    <property type="entry name" value="DUF4159"/>
    <property type="match status" value="1"/>
</dbReference>
<keyword evidence="1" id="KW-1133">Transmembrane helix</keyword>
<feature type="transmembrane region" description="Helical" evidence="1">
    <location>
        <begin position="617"/>
        <end position="638"/>
    </location>
</feature>
<accession>A0A4S2HCH9</accession>
<keyword evidence="1" id="KW-0472">Membrane</keyword>
<feature type="domain" description="Aerotolerance regulator N-terminal" evidence="2">
    <location>
        <begin position="8"/>
        <end position="81"/>
    </location>
</feature>
<dbReference type="InterPro" id="IPR029062">
    <property type="entry name" value="Class_I_gatase-like"/>
</dbReference>
<evidence type="ECO:0000259" key="2">
    <source>
        <dbReference type="Pfam" id="PF07584"/>
    </source>
</evidence>
<dbReference type="PANTHER" id="PTHR37464:SF1">
    <property type="entry name" value="BLL2463 PROTEIN"/>
    <property type="match status" value="1"/>
</dbReference>
<keyword evidence="5" id="KW-1185">Reference proteome</keyword>
<dbReference type="Proteomes" id="UP000305451">
    <property type="component" value="Unassembled WGS sequence"/>
</dbReference>
<dbReference type="CDD" id="cd03143">
    <property type="entry name" value="A4_beta-galactosidase_middle_domain"/>
    <property type="match status" value="1"/>
</dbReference>
<dbReference type="Gene3D" id="3.40.50.12140">
    <property type="entry name" value="Domain of unknown function DUF4159"/>
    <property type="match status" value="1"/>
</dbReference>
<reference evidence="4 5" key="1">
    <citation type="journal article" date="2013" name="Int. J. Syst. Evol. Microbiol.">
        <title>Marinicauda pacifica gen. nov., sp. nov., a prosthecate alphaproteobacterium of the family Hyphomonadaceae isolated from deep seawater.</title>
        <authorList>
            <person name="Zhang X.Y."/>
            <person name="Li G.W."/>
            <person name="Wang C.S."/>
            <person name="Zhang Y.J."/>
            <person name="Xu X.W."/>
            <person name="Li H."/>
            <person name="Liu A."/>
            <person name="Liu C."/>
            <person name="Xie B.B."/>
            <person name="Qin Q.L."/>
            <person name="Xu Z."/>
            <person name="Chen X.L."/>
            <person name="Zhou B.C."/>
            <person name="Zhang Y.Z."/>
        </authorList>
    </citation>
    <scope>NUCLEOTIDE SEQUENCE [LARGE SCALE GENOMIC DNA]</scope>
    <source>
        <strain evidence="4 5">P-1 km-3</strain>
    </source>
</reference>
<proteinExistence type="predicted"/>
<dbReference type="AlphaFoldDB" id="A0A4S2HCH9"/>
<comment type="caution">
    <text evidence="4">The sequence shown here is derived from an EMBL/GenBank/DDBJ whole genome shotgun (WGS) entry which is preliminary data.</text>
</comment>
<evidence type="ECO:0000313" key="4">
    <source>
        <dbReference type="EMBL" id="TGY93757.1"/>
    </source>
</evidence>
<dbReference type="Gene3D" id="3.40.50.880">
    <property type="match status" value="1"/>
</dbReference>
<name>A0A4S2HCH9_9PROT</name>
<feature type="transmembrane region" description="Helical" evidence="1">
    <location>
        <begin position="61"/>
        <end position="79"/>
    </location>
</feature>
<dbReference type="NCBIfam" id="TIGR02226">
    <property type="entry name" value="two_anch"/>
    <property type="match status" value="1"/>
</dbReference>
<feature type="domain" description="DUF4159" evidence="3">
    <location>
        <begin position="685"/>
        <end position="889"/>
    </location>
</feature>
<dbReference type="SUPFAM" id="SSF52317">
    <property type="entry name" value="Class I glutamine amidotransferase-like"/>
    <property type="match status" value="1"/>
</dbReference>
<organism evidence="4 5">
    <name type="scientific">Marinicauda pacifica</name>
    <dbReference type="NCBI Taxonomy" id="1133559"/>
    <lineage>
        <taxon>Bacteria</taxon>
        <taxon>Pseudomonadati</taxon>
        <taxon>Pseudomonadota</taxon>
        <taxon>Alphaproteobacteria</taxon>
        <taxon>Maricaulales</taxon>
        <taxon>Maricaulaceae</taxon>
        <taxon>Marinicauda</taxon>
    </lineage>
</organism>
<protein>
    <submittedName>
        <fullName evidence="4">DUF4159 domain-containing protein</fullName>
    </submittedName>
</protein>